<organism evidence="1 2">
    <name type="scientific">Pandoraea eparura</name>
    <dbReference type="NCBI Taxonomy" id="2508291"/>
    <lineage>
        <taxon>Bacteria</taxon>
        <taxon>Pseudomonadati</taxon>
        <taxon>Pseudomonadota</taxon>
        <taxon>Betaproteobacteria</taxon>
        <taxon>Burkholderiales</taxon>
        <taxon>Burkholderiaceae</taxon>
        <taxon>Pandoraea</taxon>
    </lineage>
</organism>
<evidence type="ECO:0000313" key="2">
    <source>
        <dbReference type="Proteomes" id="UP000400981"/>
    </source>
</evidence>
<evidence type="ECO:0000313" key="1">
    <source>
        <dbReference type="EMBL" id="VVE31335.1"/>
    </source>
</evidence>
<dbReference type="OrthoDB" id="8780929at2"/>
<dbReference type="RefSeq" id="WP_150590751.1">
    <property type="nucleotide sequence ID" value="NZ_CABPSH010000010.1"/>
</dbReference>
<dbReference type="AlphaFoldDB" id="A0A5E4X5A9"/>
<protein>
    <submittedName>
        <fullName evidence="1">Uncharacterized protein</fullName>
    </submittedName>
</protein>
<accession>A0A5E4X5A9</accession>
<keyword evidence="2" id="KW-1185">Reference proteome</keyword>
<sequence length="95" mass="10735">MRVSKEFAEEFAYLVEWYGWTAEEVAEIKRNIKADPEPMLQFFSSLSKAHKRGYRFANGDGFHLLNVFCAENGIPDPYGHAYTGAEVDRIASGNA</sequence>
<proteinExistence type="predicted"/>
<dbReference type="EMBL" id="CABPSH010000010">
    <property type="protein sequence ID" value="VVE31335.1"/>
    <property type="molecule type" value="Genomic_DNA"/>
</dbReference>
<reference evidence="1 2" key="1">
    <citation type="submission" date="2019-08" db="EMBL/GenBank/DDBJ databases">
        <authorList>
            <person name="Peeters C."/>
        </authorList>
    </citation>
    <scope>NUCLEOTIDE SEQUENCE [LARGE SCALE GENOMIC DNA]</scope>
    <source>
        <strain evidence="1 2">LMG 31012</strain>
    </source>
</reference>
<name>A0A5E4X5A9_9BURK</name>
<dbReference type="Proteomes" id="UP000400981">
    <property type="component" value="Unassembled WGS sequence"/>
</dbReference>
<gene>
    <name evidence="1" type="ORF">PEP31012_03692</name>
</gene>